<dbReference type="EMBL" id="MVGT01003199">
    <property type="protein sequence ID" value="OVA04931.1"/>
    <property type="molecule type" value="Genomic_DNA"/>
</dbReference>
<evidence type="ECO:0000256" key="2">
    <source>
        <dbReference type="ARBA" id="ARBA00023002"/>
    </source>
</evidence>
<comment type="similarity">
    <text evidence="1">Belongs to the short-chain dehydrogenases/reductases (SDR) family.</text>
</comment>
<dbReference type="Pfam" id="PF13561">
    <property type="entry name" value="adh_short_C2"/>
    <property type="match status" value="1"/>
</dbReference>
<dbReference type="InterPro" id="IPR036291">
    <property type="entry name" value="NAD(P)-bd_dom_sf"/>
</dbReference>
<comment type="caution">
    <text evidence="5">The sequence shown here is derived from an EMBL/GenBank/DDBJ whole genome shotgun (WGS) entry which is preliminary data.</text>
</comment>
<evidence type="ECO:0000313" key="5">
    <source>
        <dbReference type="EMBL" id="OVA06317.1"/>
    </source>
</evidence>
<dbReference type="GO" id="GO:0016491">
    <property type="term" value="F:oxidoreductase activity"/>
    <property type="evidence" value="ECO:0007669"/>
    <property type="project" value="UniProtKB-KW"/>
</dbReference>
<evidence type="ECO:0000256" key="3">
    <source>
        <dbReference type="SAM" id="MobiDB-lite"/>
    </source>
</evidence>
<dbReference type="PANTHER" id="PTHR43180">
    <property type="entry name" value="3-OXOACYL-(ACYL-CARRIER-PROTEIN) REDUCTASE (AFU_ORTHOLOGUE AFUA_6G11210)"/>
    <property type="match status" value="1"/>
</dbReference>
<name>A0A200Q7G9_MACCD</name>
<dbReference type="SUPFAM" id="SSF51735">
    <property type="entry name" value="NAD(P)-binding Rossmann-fold domains"/>
    <property type="match status" value="1"/>
</dbReference>
<dbReference type="OMA" id="RATFIHC"/>
<dbReference type="OrthoDB" id="294295at2759"/>
<dbReference type="Gene3D" id="3.40.50.720">
    <property type="entry name" value="NAD(P)-binding Rossmann-like Domain"/>
    <property type="match status" value="1"/>
</dbReference>
<protein>
    <submittedName>
        <fullName evidence="5">Short-chain dehydrogenase/reductase SDR</fullName>
    </submittedName>
</protein>
<proteinExistence type="inferred from homology"/>
<dbReference type="InterPro" id="IPR002347">
    <property type="entry name" value="SDR_fam"/>
</dbReference>
<evidence type="ECO:0000313" key="4">
    <source>
        <dbReference type="EMBL" id="OVA04931.1"/>
    </source>
</evidence>
<organism evidence="5 6">
    <name type="scientific">Macleaya cordata</name>
    <name type="common">Five-seeded plume-poppy</name>
    <name type="synonym">Bocconia cordata</name>
    <dbReference type="NCBI Taxonomy" id="56857"/>
    <lineage>
        <taxon>Eukaryota</taxon>
        <taxon>Viridiplantae</taxon>
        <taxon>Streptophyta</taxon>
        <taxon>Embryophyta</taxon>
        <taxon>Tracheophyta</taxon>
        <taxon>Spermatophyta</taxon>
        <taxon>Magnoliopsida</taxon>
        <taxon>Ranunculales</taxon>
        <taxon>Papaveraceae</taxon>
        <taxon>Papaveroideae</taxon>
        <taxon>Macleaya</taxon>
    </lineage>
</organism>
<dbReference type="PANTHER" id="PTHR43180:SF45">
    <property type="entry name" value="SECOISOLARICIRESINOL DEHYDROGENASE-LIKE ISOFORM X1"/>
    <property type="match status" value="1"/>
</dbReference>
<feature type="compositionally biased region" description="Basic and acidic residues" evidence="3">
    <location>
        <begin position="153"/>
        <end position="165"/>
    </location>
</feature>
<evidence type="ECO:0000313" key="6">
    <source>
        <dbReference type="Proteomes" id="UP000195402"/>
    </source>
</evidence>
<sequence length="173" mass="18941">MIHCDVTKETDMENLVDKAIEKYGKLDIMYSNAGILGELGRSILDGSFKDLKRVFNVNAFGGFLAAKHAARVMVPAKKGCILFTSSVASIIAGEMSNAYTMSKHTVVGLTKNVCRIRTLWNQSELHFSLCDCHPNGERWNRCNQVGGSGLRIGELERNDGEDRGRGGGGRLFG</sequence>
<dbReference type="PRINTS" id="PR00081">
    <property type="entry name" value="GDHRDH"/>
</dbReference>
<keyword evidence="6" id="KW-1185">Reference proteome</keyword>
<evidence type="ECO:0000256" key="1">
    <source>
        <dbReference type="ARBA" id="ARBA00006484"/>
    </source>
</evidence>
<feature type="region of interest" description="Disordered" evidence="3">
    <location>
        <begin position="153"/>
        <end position="173"/>
    </location>
</feature>
<dbReference type="EMBL" id="MVGT01002861">
    <property type="protein sequence ID" value="OVA06317.1"/>
    <property type="molecule type" value="Genomic_DNA"/>
</dbReference>
<dbReference type="PRINTS" id="PR00080">
    <property type="entry name" value="SDRFAMILY"/>
</dbReference>
<accession>A0A200Q7G9</accession>
<gene>
    <name evidence="4" type="ORF">BVC80_8873g35</name>
    <name evidence="5" type="ORF">BVC80_8889g35</name>
</gene>
<reference evidence="5 6" key="1">
    <citation type="journal article" date="2017" name="Mol. Plant">
        <title>The Genome of Medicinal Plant Macleaya cordata Provides New Insights into Benzylisoquinoline Alkaloids Metabolism.</title>
        <authorList>
            <person name="Liu X."/>
            <person name="Liu Y."/>
            <person name="Huang P."/>
            <person name="Ma Y."/>
            <person name="Qing Z."/>
            <person name="Tang Q."/>
            <person name="Cao H."/>
            <person name="Cheng P."/>
            <person name="Zheng Y."/>
            <person name="Yuan Z."/>
            <person name="Zhou Y."/>
            <person name="Liu J."/>
            <person name="Tang Z."/>
            <person name="Zhuo Y."/>
            <person name="Zhang Y."/>
            <person name="Yu L."/>
            <person name="Huang J."/>
            <person name="Yang P."/>
            <person name="Peng Q."/>
            <person name="Zhang J."/>
            <person name="Jiang W."/>
            <person name="Zhang Z."/>
            <person name="Lin K."/>
            <person name="Ro D.K."/>
            <person name="Chen X."/>
            <person name="Xiong X."/>
            <person name="Shang Y."/>
            <person name="Huang S."/>
            <person name="Zeng J."/>
        </authorList>
    </citation>
    <scope>NUCLEOTIDE SEQUENCE [LARGE SCALE GENOMIC DNA]</scope>
    <source>
        <strain evidence="5">BLH2017</strain>
        <strain evidence="6">cv. BLH2017</strain>
        <tissue evidence="5">Root</tissue>
    </source>
</reference>
<dbReference type="AlphaFoldDB" id="A0A200Q7G9"/>
<dbReference type="STRING" id="56857.A0A200Q7G9"/>
<dbReference type="Proteomes" id="UP000195402">
    <property type="component" value="Unassembled WGS sequence"/>
</dbReference>
<keyword evidence="2" id="KW-0560">Oxidoreductase</keyword>